<dbReference type="GeneID" id="95677293"/>
<dbReference type="InterPro" id="IPR016181">
    <property type="entry name" value="Acyl_CoA_acyltransferase"/>
</dbReference>
<evidence type="ECO:0000313" key="2">
    <source>
        <dbReference type="EMBL" id="KYN24653.1"/>
    </source>
</evidence>
<accession>A0A151JGE8</accession>
<dbReference type="InterPro" id="IPR000182">
    <property type="entry name" value="GNAT_dom"/>
</dbReference>
<gene>
    <name evidence="2" type="ORF">AUQ44_01790</name>
</gene>
<dbReference type="GO" id="GO:0016747">
    <property type="term" value="F:acyltransferase activity, transferring groups other than amino-acyl groups"/>
    <property type="evidence" value="ECO:0007669"/>
    <property type="project" value="InterPro"/>
</dbReference>
<dbReference type="SUPFAM" id="SSF55729">
    <property type="entry name" value="Acyl-CoA N-acyltransferases (Nat)"/>
    <property type="match status" value="1"/>
</dbReference>
<comment type="caution">
    <text evidence="2">The sequence shown here is derived from an EMBL/GenBank/DDBJ whole genome shotgun (WGS) entry which is preliminary data.</text>
</comment>
<dbReference type="PROSITE" id="PS51186">
    <property type="entry name" value="GNAT"/>
    <property type="match status" value="1"/>
</dbReference>
<reference evidence="3" key="1">
    <citation type="submission" date="2015-12" db="EMBL/GenBank/DDBJ databases">
        <authorList>
            <person name="Tarr C.L."/>
            <person name="Gladney L.M."/>
        </authorList>
    </citation>
    <scope>NUCLEOTIDE SEQUENCE [LARGE SCALE GENOMIC DNA]</scope>
    <source>
        <strain evidence="3">2756-81</strain>
    </source>
</reference>
<organism evidence="2 3">
    <name type="scientific">Vibrio cidicii</name>
    <dbReference type="NCBI Taxonomy" id="1763883"/>
    <lineage>
        <taxon>Bacteria</taxon>
        <taxon>Pseudomonadati</taxon>
        <taxon>Pseudomonadota</taxon>
        <taxon>Gammaproteobacteria</taxon>
        <taxon>Vibrionales</taxon>
        <taxon>Vibrionaceae</taxon>
        <taxon>Vibrio</taxon>
    </lineage>
</organism>
<keyword evidence="2" id="KW-0808">Transferase</keyword>
<dbReference type="EMBL" id="LOMK01000001">
    <property type="protein sequence ID" value="KYN24653.1"/>
    <property type="molecule type" value="Genomic_DNA"/>
</dbReference>
<dbReference type="RefSeq" id="WP_061893652.1">
    <property type="nucleotide sequence ID" value="NZ_CP035921.1"/>
</dbReference>
<proteinExistence type="predicted"/>
<sequence length="172" mass="19252">MELVVPSQEFKSAFECFYEDFAQNDVENAEYYLEGKIDFSKYVQRLSDEAAGINLRDGYVPCSHFWLIDSTRSILGAIRVRHNISNDFLSLEAGHIGYDIAPSFRGKGNGKLMLKLALSKAAALGIKRALLTADEDNFASRCVIEANGGEFEKIVIGKVFPNPLARYWVNCE</sequence>
<dbReference type="CDD" id="cd04301">
    <property type="entry name" value="NAT_SF"/>
    <property type="match status" value="1"/>
</dbReference>
<name>A0A151JGE8_9VIBR</name>
<dbReference type="PANTHER" id="PTHR39173">
    <property type="entry name" value="ACETYLTRANSFERASE"/>
    <property type="match status" value="1"/>
</dbReference>
<dbReference type="PANTHER" id="PTHR39173:SF1">
    <property type="entry name" value="ACETYLTRANSFERASE"/>
    <property type="match status" value="1"/>
</dbReference>
<dbReference type="Pfam" id="PF13302">
    <property type="entry name" value="Acetyltransf_3"/>
    <property type="match status" value="1"/>
</dbReference>
<dbReference type="Proteomes" id="UP000075349">
    <property type="component" value="Unassembled WGS sequence"/>
</dbReference>
<feature type="domain" description="N-acetyltransferase" evidence="1">
    <location>
        <begin position="8"/>
        <end position="172"/>
    </location>
</feature>
<protein>
    <submittedName>
        <fullName evidence="2">Acetyltransferase</fullName>
    </submittedName>
</protein>
<dbReference type="Gene3D" id="3.40.630.30">
    <property type="match status" value="1"/>
</dbReference>
<evidence type="ECO:0000259" key="1">
    <source>
        <dbReference type="PROSITE" id="PS51186"/>
    </source>
</evidence>
<evidence type="ECO:0000313" key="3">
    <source>
        <dbReference type="Proteomes" id="UP000075349"/>
    </source>
</evidence>
<dbReference type="AlphaFoldDB" id="A0A151JGE8"/>